<gene>
    <name evidence="2" type="ORF">CDA63_02495</name>
</gene>
<keyword evidence="3" id="KW-1185">Reference proteome</keyword>
<dbReference type="RefSeq" id="WP_088462869.1">
    <property type="nucleotide sequence ID" value="NZ_NIRR01000002.1"/>
</dbReference>
<feature type="chain" id="PRO_5013145644" description="DUF4270 family protein" evidence="1">
    <location>
        <begin position="18"/>
        <end position="314"/>
    </location>
</feature>
<evidence type="ECO:0008006" key="4">
    <source>
        <dbReference type="Google" id="ProtNLM"/>
    </source>
</evidence>
<dbReference type="AlphaFoldDB" id="A0A246FPI8"/>
<comment type="caution">
    <text evidence="2">The sequence shown here is derived from an EMBL/GenBank/DDBJ whole genome shotgun (WGS) entry which is preliminary data.</text>
</comment>
<dbReference type="OrthoDB" id="877329at2"/>
<dbReference type="Proteomes" id="UP000197277">
    <property type="component" value="Unassembled WGS sequence"/>
</dbReference>
<feature type="signal peptide" evidence="1">
    <location>
        <begin position="1"/>
        <end position="17"/>
    </location>
</feature>
<name>A0A246FPI8_9BACT</name>
<protein>
    <recommendedName>
        <fullName evidence="4">DUF4270 family protein</fullName>
    </recommendedName>
</protein>
<organism evidence="2 3">
    <name type="scientific">Hymenobacter amundsenii</name>
    <dbReference type="NCBI Taxonomy" id="2006685"/>
    <lineage>
        <taxon>Bacteria</taxon>
        <taxon>Pseudomonadati</taxon>
        <taxon>Bacteroidota</taxon>
        <taxon>Cytophagia</taxon>
        <taxon>Cytophagales</taxon>
        <taxon>Hymenobacteraceae</taxon>
        <taxon>Hymenobacter</taxon>
    </lineage>
</organism>
<keyword evidence="1" id="KW-0732">Signal</keyword>
<evidence type="ECO:0000256" key="1">
    <source>
        <dbReference type="SAM" id="SignalP"/>
    </source>
</evidence>
<evidence type="ECO:0000313" key="2">
    <source>
        <dbReference type="EMBL" id="OWP64647.1"/>
    </source>
</evidence>
<accession>A0A246FPI8</accession>
<dbReference type="PROSITE" id="PS51257">
    <property type="entry name" value="PROKAR_LIPOPROTEIN"/>
    <property type="match status" value="1"/>
</dbReference>
<evidence type="ECO:0000313" key="3">
    <source>
        <dbReference type="Proteomes" id="UP000197277"/>
    </source>
</evidence>
<dbReference type="EMBL" id="NIRR01000002">
    <property type="protein sequence ID" value="OWP64647.1"/>
    <property type="molecule type" value="Genomic_DNA"/>
</dbReference>
<sequence length="314" mass="33888">MRFRSILLLALPGLAAACQPALEPGPQVDLVASARLSTANRLLTTPGDTVATGMLARADGDSPLKQVRITVEYSPIPEPLDPLFYNTYPDLTKAPKTTLVYLDSTVSALSELYFQSVHGIRTTAGVETWSYMATDTEGRTGKSSQRLRLGRTDSAAVFHNYTATLEAPGALGRRRFLALREGFVLPSFSLRNQPANQQLIDLVFRPERGTAAPTLSTPADDSLGLASKWPQRLATLIRRTALTKSDFQAAGTAANFTAAYNGGTNFARPANTGPLAKDQVVAFLTPEGKYGLLYVEEIITTGTRSIRVQVRVGK</sequence>
<reference evidence="2 3" key="1">
    <citation type="submission" date="2017-06" db="EMBL/GenBank/DDBJ databases">
        <title>Hymenobacter amundsenii sp. nov. isolated from regoliths in Antarctica.</title>
        <authorList>
            <person name="Sedlacek I."/>
            <person name="Kralova S."/>
            <person name="Pantucek R."/>
            <person name="Svec P."/>
            <person name="Holochova P."/>
            <person name="Stankova E."/>
            <person name="Vrbovska V."/>
            <person name="Busse H.-J."/>
        </authorList>
    </citation>
    <scope>NUCLEOTIDE SEQUENCE [LARGE SCALE GENOMIC DNA]</scope>
    <source>
        <strain evidence="2 3">CCM 8682</strain>
    </source>
</reference>
<proteinExistence type="predicted"/>